<accession>A0A0P1ABX3</accession>
<dbReference type="OrthoDB" id="168509at2759"/>
<dbReference type="EMBL" id="CCYD01000321">
    <property type="protein sequence ID" value="CEG38176.1"/>
    <property type="molecule type" value="Genomic_DNA"/>
</dbReference>
<feature type="compositionally biased region" description="Low complexity" evidence="1">
    <location>
        <begin position="519"/>
        <end position="546"/>
    </location>
</feature>
<feature type="compositionally biased region" description="Basic residues" evidence="1">
    <location>
        <begin position="367"/>
        <end position="382"/>
    </location>
</feature>
<evidence type="ECO:0000313" key="3">
    <source>
        <dbReference type="Proteomes" id="UP000054928"/>
    </source>
</evidence>
<evidence type="ECO:0000256" key="1">
    <source>
        <dbReference type="SAM" id="MobiDB-lite"/>
    </source>
</evidence>
<protein>
    <submittedName>
        <fullName evidence="2">Uncharacterized protein</fullName>
    </submittedName>
</protein>
<dbReference type="GeneID" id="36403319"/>
<dbReference type="AlphaFoldDB" id="A0A0P1ABX3"/>
<evidence type="ECO:0000313" key="2">
    <source>
        <dbReference type="EMBL" id="CEG38176.1"/>
    </source>
</evidence>
<dbReference type="RefSeq" id="XP_024574545.1">
    <property type="nucleotide sequence ID" value="XM_024723584.1"/>
</dbReference>
<keyword evidence="3" id="KW-1185">Reference proteome</keyword>
<reference evidence="3" key="1">
    <citation type="submission" date="2014-09" db="EMBL/GenBank/DDBJ databases">
        <authorList>
            <person name="Sharma Rahul"/>
            <person name="Thines Marco"/>
        </authorList>
    </citation>
    <scope>NUCLEOTIDE SEQUENCE [LARGE SCALE GENOMIC DNA]</scope>
</reference>
<sequence length="697" mass="77820">MEEITTKGIVCETYEAFKTRKQNEFYIRHVNYPSTTQRKLLQVHLRHFLLTIGNTIDREWSRDCKKMATQVNKEKDNERAEKTASLVAVSREKSEVKRHQKARVIQRFVRQYRSQELVQVASFENEIELQSTSKMIAMEKEDTFTAPLQDTTEIASVNKSTTPDSAMLPLYELVIELVGIRNLTKDLTAFNGSDGFYVETSIQLKRQSFVVASSLSKMQFVSEYQDGGVEILVQDCSLRFNVDPANMKQCGLTSPQSALEELNANIVVRTFESGSESHASTLGNVEISLATLKTSLATKFVLCRWFPLTKALSGHSSHCDLRIRVCYFMRQTSVDNDTMVPYVNTSPSLGFSKKFEIPQERNERLARQRKRKSAASKSKCQKTKTNQILDTSDKLNTSVRSLKNVNTSPIARISHAEAISPPPSPCSVTSSEAGEIMNIPKGRCQATPSRKADKLSKKQHVKCGKVIENAPTQSSVQASSKTFLRRKPYTVVFKKLDWSNVTSKTDSNLPNTTIKGLKSSVSSRSAPCLSSSRATNSSTRSENTEATSEDANSFLSSDSKLGDCIDVATNERLAALEGALFKQCSVTRDTVPLARYKYEAERKKIVATLQSQAQVQCMRSIENLDEPSSQVDREPSTAISESAMKEVWKRLSSDVSGQIYASMLRNSIKVIEANDNIEANELIENSRPANSAEPVEF</sequence>
<dbReference type="OMA" id="LNANIVV"/>
<feature type="region of interest" description="Disordered" evidence="1">
    <location>
        <begin position="504"/>
        <end position="553"/>
    </location>
</feature>
<organism evidence="2 3">
    <name type="scientific">Plasmopara halstedii</name>
    <name type="common">Downy mildew of sunflower</name>
    <dbReference type="NCBI Taxonomy" id="4781"/>
    <lineage>
        <taxon>Eukaryota</taxon>
        <taxon>Sar</taxon>
        <taxon>Stramenopiles</taxon>
        <taxon>Oomycota</taxon>
        <taxon>Peronosporomycetes</taxon>
        <taxon>Peronosporales</taxon>
        <taxon>Peronosporaceae</taxon>
        <taxon>Plasmopara</taxon>
    </lineage>
</organism>
<feature type="compositionally biased region" description="Polar residues" evidence="1">
    <location>
        <begin position="504"/>
        <end position="514"/>
    </location>
</feature>
<feature type="region of interest" description="Disordered" evidence="1">
    <location>
        <begin position="366"/>
        <end position="385"/>
    </location>
</feature>
<proteinExistence type="predicted"/>
<name>A0A0P1ABX3_PLAHL</name>
<dbReference type="Proteomes" id="UP000054928">
    <property type="component" value="Unassembled WGS sequence"/>
</dbReference>